<accession>A0A0J8B5H7</accession>
<gene>
    <name evidence="1" type="ORF">BVRB_9g224820</name>
</gene>
<proteinExistence type="predicted"/>
<keyword evidence="2" id="KW-1185">Reference proteome</keyword>
<dbReference type="Proteomes" id="UP000035740">
    <property type="component" value="Unassembled WGS sequence"/>
</dbReference>
<evidence type="ECO:0000313" key="1">
    <source>
        <dbReference type="EMBL" id="KMS96489.1"/>
    </source>
</evidence>
<sequence length="48" mass="5513">MLLNLNALGGDFFKLNTLVILDVNESRINTLSKLGDFNKKRKMCLMLR</sequence>
<dbReference type="Gramene" id="KMS96489">
    <property type="protein sequence ID" value="KMS96489"/>
    <property type="gene ID" value="BVRB_9g224820"/>
</dbReference>
<dbReference type="AlphaFoldDB" id="A0A0J8B5H7"/>
<evidence type="ECO:0000313" key="2">
    <source>
        <dbReference type="Proteomes" id="UP000035740"/>
    </source>
</evidence>
<reference evidence="1 2" key="1">
    <citation type="journal article" date="2014" name="Nature">
        <title>The genome of the recently domesticated crop plant sugar beet (Beta vulgaris).</title>
        <authorList>
            <person name="Dohm J.C."/>
            <person name="Minoche A.E."/>
            <person name="Holtgrawe D."/>
            <person name="Capella-Gutierrez S."/>
            <person name="Zakrzewski F."/>
            <person name="Tafer H."/>
            <person name="Rupp O."/>
            <person name="Sorensen T.R."/>
            <person name="Stracke R."/>
            <person name="Reinhardt R."/>
            <person name="Goesmann A."/>
            <person name="Kraft T."/>
            <person name="Schulz B."/>
            <person name="Stadler P.F."/>
            <person name="Schmidt T."/>
            <person name="Gabaldon T."/>
            <person name="Lehrach H."/>
            <person name="Weisshaar B."/>
            <person name="Himmelbauer H."/>
        </authorList>
    </citation>
    <scope>NUCLEOTIDE SEQUENCE [LARGE SCALE GENOMIC DNA]</scope>
    <source>
        <tissue evidence="1">Taproot</tissue>
    </source>
</reference>
<organism evidence="1 2">
    <name type="scientific">Beta vulgaris subsp. vulgaris</name>
    <name type="common">Beet</name>
    <dbReference type="NCBI Taxonomy" id="3555"/>
    <lineage>
        <taxon>Eukaryota</taxon>
        <taxon>Viridiplantae</taxon>
        <taxon>Streptophyta</taxon>
        <taxon>Embryophyta</taxon>
        <taxon>Tracheophyta</taxon>
        <taxon>Spermatophyta</taxon>
        <taxon>Magnoliopsida</taxon>
        <taxon>eudicotyledons</taxon>
        <taxon>Gunneridae</taxon>
        <taxon>Pentapetalae</taxon>
        <taxon>Caryophyllales</taxon>
        <taxon>Chenopodiaceae</taxon>
        <taxon>Betoideae</taxon>
        <taxon>Beta</taxon>
    </lineage>
</organism>
<dbReference type="EMBL" id="KQ090377">
    <property type="protein sequence ID" value="KMS96489.1"/>
    <property type="molecule type" value="Genomic_DNA"/>
</dbReference>
<protein>
    <submittedName>
        <fullName evidence="1">Uncharacterized protein</fullName>
    </submittedName>
</protein>
<name>A0A0J8B5H7_BETVV</name>